<dbReference type="Proteomes" id="UP001254608">
    <property type="component" value="Unassembled WGS sequence"/>
</dbReference>
<sequence length="176" mass="19333">MSITLLRHGETERPGRYHGRSDIALSRQGFSQMEIAVAGADWDHILSSPLRRCADFADALAQRLNRPMSSDARLCELDFGEWEGCTAAELQLRVPEALGRFWSDPDQHPPPRGEAVSSLRDRVLAALSEQAAVHGAKRLLIVTHGGPIRVLLAQRDGIALNQLLSIEVALAARIEL</sequence>
<dbReference type="InterPro" id="IPR013078">
    <property type="entry name" value="His_Pase_superF_clade-1"/>
</dbReference>
<dbReference type="EMBL" id="JAVRIC010000008">
    <property type="protein sequence ID" value="MDT0497216.1"/>
    <property type="molecule type" value="Genomic_DNA"/>
</dbReference>
<keyword evidence="1" id="KW-0378">Hydrolase</keyword>
<dbReference type="Gene3D" id="3.40.50.1240">
    <property type="entry name" value="Phosphoglycerate mutase-like"/>
    <property type="match status" value="1"/>
</dbReference>
<evidence type="ECO:0000313" key="2">
    <source>
        <dbReference type="Proteomes" id="UP001254608"/>
    </source>
</evidence>
<evidence type="ECO:0000313" key="1">
    <source>
        <dbReference type="EMBL" id="MDT0497216.1"/>
    </source>
</evidence>
<dbReference type="InterPro" id="IPR050275">
    <property type="entry name" value="PGM_Phosphatase"/>
</dbReference>
<dbReference type="Pfam" id="PF00300">
    <property type="entry name" value="His_Phos_1"/>
    <property type="match status" value="1"/>
</dbReference>
<dbReference type="CDD" id="cd07067">
    <property type="entry name" value="HP_PGM_like"/>
    <property type="match status" value="1"/>
</dbReference>
<dbReference type="PANTHER" id="PTHR48100:SF1">
    <property type="entry name" value="HISTIDINE PHOSPHATASE FAMILY PROTEIN-RELATED"/>
    <property type="match status" value="1"/>
</dbReference>
<proteinExistence type="predicted"/>
<dbReference type="EC" id="3.1.3.-" evidence="1"/>
<keyword evidence="2" id="KW-1185">Reference proteome</keyword>
<dbReference type="InterPro" id="IPR029033">
    <property type="entry name" value="His_PPase_superfam"/>
</dbReference>
<organism evidence="1 2">
    <name type="scientific">Banduia mediterranea</name>
    <dbReference type="NCBI Taxonomy" id="3075609"/>
    <lineage>
        <taxon>Bacteria</taxon>
        <taxon>Pseudomonadati</taxon>
        <taxon>Pseudomonadota</taxon>
        <taxon>Gammaproteobacteria</taxon>
        <taxon>Nevskiales</taxon>
        <taxon>Algiphilaceae</taxon>
        <taxon>Banduia</taxon>
    </lineage>
</organism>
<gene>
    <name evidence="1" type="ORF">RM530_07540</name>
</gene>
<name>A0ABU2WH67_9GAMM</name>
<dbReference type="RefSeq" id="WP_311364608.1">
    <property type="nucleotide sequence ID" value="NZ_JAVRIC010000008.1"/>
</dbReference>
<dbReference type="PIRSF" id="PIRSF000709">
    <property type="entry name" value="6PFK_2-Ptase"/>
    <property type="match status" value="1"/>
</dbReference>
<dbReference type="SMART" id="SM00855">
    <property type="entry name" value="PGAM"/>
    <property type="match status" value="1"/>
</dbReference>
<comment type="caution">
    <text evidence="1">The sequence shown here is derived from an EMBL/GenBank/DDBJ whole genome shotgun (WGS) entry which is preliminary data.</text>
</comment>
<protein>
    <submittedName>
        <fullName evidence="1">Histidine phosphatase family protein</fullName>
        <ecNumber evidence="1">3.1.3.-</ecNumber>
    </submittedName>
</protein>
<dbReference type="PANTHER" id="PTHR48100">
    <property type="entry name" value="BROAD-SPECIFICITY PHOSPHATASE YOR283W-RELATED"/>
    <property type="match status" value="1"/>
</dbReference>
<dbReference type="GO" id="GO:0016787">
    <property type="term" value="F:hydrolase activity"/>
    <property type="evidence" value="ECO:0007669"/>
    <property type="project" value="UniProtKB-KW"/>
</dbReference>
<dbReference type="SUPFAM" id="SSF53254">
    <property type="entry name" value="Phosphoglycerate mutase-like"/>
    <property type="match status" value="1"/>
</dbReference>
<accession>A0ABU2WH67</accession>
<reference evidence="1 2" key="1">
    <citation type="submission" date="2023-09" db="EMBL/GenBank/DDBJ databases">
        <authorList>
            <person name="Rey-Velasco X."/>
        </authorList>
    </citation>
    <scope>NUCLEOTIDE SEQUENCE [LARGE SCALE GENOMIC DNA]</scope>
    <source>
        <strain evidence="1 2">W345</strain>
    </source>
</reference>